<feature type="transmembrane region" description="Helical" evidence="1">
    <location>
        <begin position="75"/>
        <end position="96"/>
    </location>
</feature>
<evidence type="ECO:0000256" key="1">
    <source>
        <dbReference type="SAM" id="Phobius"/>
    </source>
</evidence>
<keyword evidence="1" id="KW-1133">Transmembrane helix</keyword>
<reference evidence="2" key="1">
    <citation type="submission" date="2021-05" db="EMBL/GenBank/DDBJ databases">
        <authorList>
            <person name="Alioto T."/>
            <person name="Alioto T."/>
            <person name="Gomez Garrido J."/>
        </authorList>
    </citation>
    <scope>NUCLEOTIDE SEQUENCE</scope>
</reference>
<dbReference type="EMBL" id="HBUE01031064">
    <property type="protein sequence ID" value="CAG6456493.1"/>
    <property type="molecule type" value="Transcribed_RNA"/>
</dbReference>
<dbReference type="AlphaFoldDB" id="A0A8D8F3V9"/>
<protein>
    <submittedName>
        <fullName evidence="2">(northern house mosquito) hypothetical protein</fullName>
    </submittedName>
</protein>
<accession>A0A8D8F3V9</accession>
<proteinExistence type="predicted"/>
<keyword evidence="1" id="KW-0812">Transmembrane</keyword>
<sequence length="132" mass="14725">MTTNRYTSRSRIAPIAASTNSWIILDRSSRACMCFSDQNFLLLQSIARALSLSHFQCLANANLIQQHTKLSNHPLVHLITFVYIHAASSSLALVFFPQFPYTIVDDDDAHPLTHTHARTRFDCPGGDPGPDL</sequence>
<name>A0A8D8F3V9_CULPI</name>
<evidence type="ECO:0000313" key="2">
    <source>
        <dbReference type="EMBL" id="CAG6456493.1"/>
    </source>
</evidence>
<organism evidence="2">
    <name type="scientific">Culex pipiens</name>
    <name type="common">House mosquito</name>
    <dbReference type="NCBI Taxonomy" id="7175"/>
    <lineage>
        <taxon>Eukaryota</taxon>
        <taxon>Metazoa</taxon>
        <taxon>Ecdysozoa</taxon>
        <taxon>Arthropoda</taxon>
        <taxon>Hexapoda</taxon>
        <taxon>Insecta</taxon>
        <taxon>Pterygota</taxon>
        <taxon>Neoptera</taxon>
        <taxon>Endopterygota</taxon>
        <taxon>Diptera</taxon>
        <taxon>Nematocera</taxon>
        <taxon>Culicoidea</taxon>
        <taxon>Culicidae</taxon>
        <taxon>Culicinae</taxon>
        <taxon>Culicini</taxon>
        <taxon>Culex</taxon>
        <taxon>Culex</taxon>
    </lineage>
</organism>
<keyword evidence="1" id="KW-0472">Membrane</keyword>